<dbReference type="InterPro" id="IPR004358">
    <property type="entry name" value="Sig_transdc_His_kin-like_C"/>
</dbReference>
<dbReference type="InterPro" id="IPR005467">
    <property type="entry name" value="His_kinase_dom"/>
</dbReference>
<dbReference type="EC" id="2.7.13.3" evidence="2"/>
<evidence type="ECO:0000256" key="3">
    <source>
        <dbReference type="ARBA" id="ARBA00022553"/>
    </source>
</evidence>
<dbReference type="InterPro" id="IPR029016">
    <property type="entry name" value="GAF-like_dom_sf"/>
</dbReference>
<reference evidence="5" key="1">
    <citation type="submission" date="2020-07" db="EMBL/GenBank/DDBJ databases">
        <title>Huge and variable diversity of episymbiotic CPR bacteria and DPANN archaea in groundwater ecosystems.</title>
        <authorList>
            <person name="He C.Y."/>
            <person name="Keren R."/>
            <person name="Whittaker M."/>
            <person name="Farag I.F."/>
            <person name="Doudna J."/>
            <person name="Cate J.H.D."/>
            <person name="Banfield J.F."/>
        </authorList>
    </citation>
    <scope>NUCLEOTIDE SEQUENCE</scope>
    <source>
        <strain evidence="5">NC_groundwater_672_Ag_B-0.1um_62_36</strain>
    </source>
</reference>
<keyword evidence="3" id="KW-0597">Phosphoprotein</keyword>
<dbReference type="PANTHER" id="PTHR43547:SF2">
    <property type="entry name" value="HYBRID SIGNAL TRANSDUCTION HISTIDINE KINASE C"/>
    <property type="match status" value="1"/>
</dbReference>
<evidence type="ECO:0000313" key="5">
    <source>
        <dbReference type="EMBL" id="MBI2876527.1"/>
    </source>
</evidence>
<dbReference type="InterPro" id="IPR003594">
    <property type="entry name" value="HATPase_dom"/>
</dbReference>
<dbReference type="Proteomes" id="UP000769766">
    <property type="component" value="Unassembled WGS sequence"/>
</dbReference>
<dbReference type="AlphaFoldDB" id="A0A932CNV9"/>
<dbReference type="SUPFAM" id="SSF55874">
    <property type="entry name" value="ATPase domain of HSP90 chaperone/DNA topoisomerase II/histidine kinase"/>
    <property type="match status" value="1"/>
</dbReference>
<sequence>MEQKVKVLQRVAQTVGNGRNLHEVLQELTDMIPQATGVPRCTLFLVNRERRELAMAASAGLSPDAVQAMGKWRPSLDTLTCIQHEMLIGGHAVTVEDVATDPRLVPEEREQFGCMEACSILGVPLRIRDQGLGYFALASPHRPHVSSGGALSLAEIIASQAALVIDRARAWEEAHKASAELARLQERQASRMEKCQGAQSTAQDRRVRALHALVEAGIAITSELSLDKVLQRIVDVARGVLHARYAALGVVAEGKAHLERFLFAGMDAETVERLGGHLPEGHGILGALLTEGRPLRLRDLTQDPRSVGFPPHHPPMRSFLGVPIISRGRIFGRLYFTEKEGAEEFSEEDESLAFSLASQAAVAIENAYLFQELQEQQDRLIRAERLSAIGALAATVSHELRNPLSVINNAVFFLNAKVPREDLRIARNLDVIRREIQLATHIIEDLLNFSRIRPLQMVPVEAATLVRDTLSRQPIPENVQVENQVPSDMPSLAADPEQMLQILGNLIENAVQAMPEGGTLRLEGTTESQRAILRVSDTGIGIAPENLGRIFEPLFTTKSRGVGLGLAFVRRVVEAHGGHIHVESEPGKGTAFVLDLPTAEVECLQAHG</sequence>
<proteinExistence type="predicted"/>
<evidence type="ECO:0000256" key="1">
    <source>
        <dbReference type="ARBA" id="ARBA00000085"/>
    </source>
</evidence>
<feature type="domain" description="Histidine kinase" evidence="4">
    <location>
        <begin position="395"/>
        <end position="600"/>
    </location>
</feature>
<evidence type="ECO:0000256" key="2">
    <source>
        <dbReference type="ARBA" id="ARBA00012438"/>
    </source>
</evidence>
<name>A0A932CNV9_UNCTE</name>
<evidence type="ECO:0000259" key="4">
    <source>
        <dbReference type="PROSITE" id="PS50109"/>
    </source>
</evidence>
<dbReference type="InterPro" id="IPR036097">
    <property type="entry name" value="HisK_dim/P_sf"/>
</dbReference>
<dbReference type="Gene3D" id="1.10.287.130">
    <property type="match status" value="1"/>
</dbReference>
<accession>A0A932CNV9</accession>
<dbReference type="CDD" id="cd00082">
    <property type="entry name" value="HisKA"/>
    <property type="match status" value="1"/>
</dbReference>
<dbReference type="Pfam" id="PF02518">
    <property type="entry name" value="HATPase_c"/>
    <property type="match status" value="1"/>
</dbReference>
<dbReference type="SMART" id="SM00388">
    <property type="entry name" value="HisKA"/>
    <property type="match status" value="1"/>
</dbReference>
<dbReference type="InterPro" id="IPR003661">
    <property type="entry name" value="HisK_dim/P_dom"/>
</dbReference>
<organism evidence="5 6">
    <name type="scientific">Tectimicrobiota bacterium</name>
    <dbReference type="NCBI Taxonomy" id="2528274"/>
    <lineage>
        <taxon>Bacteria</taxon>
        <taxon>Pseudomonadati</taxon>
        <taxon>Nitrospinota/Tectimicrobiota group</taxon>
        <taxon>Candidatus Tectimicrobiota</taxon>
    </lineage>
</organism>
<dbReference type="InterPro" id="IPR036890">
    <property type="entry name" value="HATPase_C_sf"/>
</dbReference>
<protein>
    <recommendedName>
        <fullName evidence="2">histidine kinase</fullName>
        <ecNumber evidence="2">2.7.13.3</ecNumber>
    </recommendedName>
</protein>
<dbReference type="GO" id="GO:0000155">
    <property type="term" value="F:phosphorelay sensor kinase activity"/>
    <property type="evidence" value="ECO:0007669"/>
    <property type="project" value="InterPro"/>
</dbReference>
<dbReference type="SUPFAM" id="SSF55781">
    <property type="entry name" value="GAF domain-like"/>
    <property type="match status" value="2"/>
</dbReference>
<dbReference type="Pfam" id="PF00512">
    <property type="entry name" value="HisKA"/>
    <property type="match status" value="1"/>
</dbReference>
<dbReference type="InterPro" id="IPR003018">
    <property type="entry name" value="GAF"/>
</dbReference>
<dbReference type="SUPFAM" id="SSF47384">
    <property type="entry name" value="Homodimeric domain of signal transducing histidine kinase"/>
    <property type="match status" value="1"/>
</dbReference>
<dbReference type="Pfam" id="PF13185">
    <property type="entry name" value="GAF_2"/>
    <property type="match status" value="1"/>
</dbReference>
<dbReference type="Gene3D" id="3.30.565.10">
    <property type="entry name" value="Histidine kinase-like ATPase, C-terminal domain"/>
    <property type="match status" value="1"/>
</dbReference>
<dbReference type="EMBL" id="JACPRF010000199">
    <property type="protein sequence ID" value="MBI2876527.1"/>
    <property type="molecule type" value="Genomic_DNA"/>
</dbReference>
<dbReference type="PANTHER" id="PTHR43547">
    <property type="entry name" value="TWO-COMPONENT HISTIDINE KINASE"/>
    <property type="match status" value="1"/>
</dbReference>
<dbReference type="Gene3D" id="3.30.450.40">
    <property type="match status" value="2"/>
</dbReference>
<dbReference type="SMART" id="SM00387">
    <property type="entry name" value="HATPase_c"/>
    <property type="match status" value="1"/>
</dbReference>
<comment type="caution">
    <text evidence="5">The sequence shown here is derived from an EMBL/GenBank/DDBJ whole genome shotgun (WGS) entry which is preliminary data.</text>
</comment>
<comment type="catalytic activity">
    <reaction evidence="1">
        <text>ATP + protein L-histidine = ADP + protein N-phospho-L-histidine.</text>
        <dbReference type="EC" id="2.7.13.3"/>
    </reaction>
</comment>
<evidence type="ECO:0000313" key="6">
    <source>
        <dbReference type="Proteomes" id="UP000769766"/>
    </source>
</evidence>
<dbReference type="PRINTS" id="PR00344">
    <property type="entry name" value="BCTRLSENSOR"/>
</dbReference>
<dbReference type="PROSITE" id="PS50109">
    <property type="entry name" value="HIS_KIN"/>
    <property type="match status" value="1"/>
</dbReference>
<dbReference type="Pfam" id="PF01590">
    <property type="entry name" value="GAF"/>
    <property type="match status" value="1"/>
</dbReference>
<gene>
    <name evidence="5" type="ORF">HYY20_06565</name>
</gene>
<dbReference type="SMART" id="SM00065">
    <property type="entry name" value="GAF"/>
    <property type="match status" value="2"/>
</dbReference>